<organism evidence="1 2">
    <name type="scientific">Dyadobacter arcticus</name>
    <dbReference type="NCBI Taxonomy" id="1078754"/>
    <lineage>
        <taxon>Bacteria</taxon>
        <taxon>Pseudomonadati</taxon>
        <taxon>Bacteroidota</taxon>
        <taxon>Cytophagia</taxon>
        <taxon>Cytophagales</taxon>
        <taxon>Spirosomataceae</taxon>
        <taxon>Dyadobacter</taxon>
    </lineage>
</organism>
<dbReference type="Proteomes" id="UP001179181">
    <property type="component" value="Unassembled WGS sequence"/>
</dbReference>
<accession>A0ABX0UE38</accession>
<keyword evidence="2" id="KW-1185">Reference proteome</keyword>
<evidence type="ECO:0000313" key="1">
    <source>
        <dbReference type="EMBL" id="NIJ51263.1"/>
    </source>
</evidence>
<dbReference type="RefSeq" id="WP_167266808.1">
    <property type="nucleotide sequence ID" value="NZ_JAASQJ010000001.1"/>
</dbReference>
<protein>
    <submittedName>
        <fullName evidence="1">Uncharacterized protein</fullName>
    </submittedName>
</protein>
<comment type="caution">
    <text evidence="1">The sequence shown here is derived from an EMBL/GenBank/DDBJ whole genome shotgun (WGS) entry which is preliminary data.</text>
</comment>
<reference evidence="1 2" key="1">
    <citation type="submission" date="2020-03" db="EMBL/GenBank/DDBJ databases">
        <title>Genomic Encyclopedia of Type Strains, Phase IV (KMG-IV): sequencing the most valuable type-strain genomes for metagenomic binning, comparative biology and taxonomic classification.</title>
        <authorList>
            <person name="Goeker M."/>
        </authorList>
    </citation>
    <scope>NUCLEOTIDE SEQUENCE [LARGE SCALE GENOMIC DNA]</scope>
    <source>
        <strain evidence="1 2">DSM 102865</strain>
    </source>
</reference>
<name>A0ABX0UE38_9BACT</name>
<dbReference type="EMBL" id="JAASQJ010000001">
    <property type="protein sequence ID" value="NIJ51263.1"/>
    <property type="molecule type" value="Genomic_DNA"/>
</dbReference>
<gene>
    <name evidence="1" type="ORF">FHS68_000419</name>
</gene>
<evidence type="ECO:0000313" key="2">
    <source>
        <dbReference type="Proteomes" id="UP001179181"/>
    </source>
</evidence>
<proteinExistence type="predicted"/>
<sequence length="70" mass="8247">MKTFTSIEEAFVWWLNDIYPALPADVKVGKYTNAWRDYRFKKGISQKRMKEILSDFADVNEKTVVTLTLK</sequence>